<dbReference type="AlphaFoldDB" id="A0A0S7C0Q5"/>
<dbReference type="STRING" id="1678841.TBC1_12331"/>
<evidence type="ECO:0000313" key="2">
    <source>
        <dbReference type="Proteomes" id="UP000053091"/>
    </source>
</evidence>
<dbReference type="RefSeq" id="WP_137305732.1">
    <property type="nucleotide sequence ID" value="NZ_DF968183.1"/>
</dbReference>
<dbReference type="EMBL" id="DF968183">
    <property type="protein sequence ID" value="GAP44523.1"/>
    <property type="molecule type" value="Genomic_DNA"/>
</dbReference>
<accession>A0A0S7C0Q5</accession>
<keyword evidence="2" id="KW-1185">Reference proteome</keyword>
<protein>
    <submittedName>
        <fullName evidence="1">Uncharacterized protein</fullName>
    </submittedName>
</protein>
<name>A0A0S7C0Q5_9BACT</name>
<sequence>MKTLTREQQQLFDSETAGLAHGYYNVSDEFLRTNGFEMVRCHEMANLRGDEAELEVYEDGQGLKIIILCVTQVTASEGDLLHISCYFTPGLLPLIEQEISRYSNQSKK</sequence>
<proteinExistence type="predicted"/>
<evidence type="ECO:0000313" key="1">
    <source>
        <dbReference type="EMBL" id="GAP44523.1"/>
    </source>
</evidence>
<dbReference type="Proteomes" id="UP000053091">
    <property type="component" value="Unassembled WGS sequence"/>
</dbReference>
<gene>
    <name evidence="1" type="ORF">TBC1_12331</name>
</gene>
<organism evidence="1">
    <name type="scientific">Lentimicrobium saccharophilum</name>
    <dbReference type="NCBI Taxonomy" id="1678841"/>
    <lineage>
        <taxon>Bacteria</taxon>
        <taxon>Pseudomonadati</taxon>
        <taxon>Bacteroidota</taxon>
        <taxon>Bacteroidia</taxon>
        <taxon>Bacteroidales</taxon>
        <taxon>Lentimicrobiaceae</taxon>
        <taxon>Lentimicrobium</taxon>
    </lineage>
</organism>
<reference evidence="1" key="1">
    <citation type="journal article" date="2015" name="Genome Announc.">
        <title>Draft Genome Sequence of Bacteroidales Strain TBC1, a Novel Isolate from a Methanogenic Wastewater Treatment System.</title>
        <authorList>
            <person name="Tourlousse D.M."/>
            <person name="Matsuura N."/>
            <person name="Sun L."/>
            <person name="Toyonaga M."/>
            <person name="Kuroda K."/>
            <person name="Ohashi A."/>
            <person name="Cruz R."/>
            <person name="Yamaguchi T."/>
            <person name="Sekiguchi Y."/>
        </authorList>
    </citation>
    <scope>NUCLEOTIDE SEQUENCE [LARGE SCALE GENOMIC DNA]</scope>
    <source>
        <strain evidence="1">TBC1</strain>
    </source>
</reference>